<proteinExistence type="predicted"/>
<evidence type="ECO:0000313" key="3">
    <source>
        <dbReference type="Proteomes" id="UP000499080"/>
    </source>
</evidence>
<sequence>MRDEFVNSPILMAIEIKEPQNTGTSELLCQREGKFTFPLKSHNDCCGKRCGGDLAALDDVSGDIVYIWMLPSALCVFTCMLAPAQVGSFATKFNLQRIQLLCFLKLACMPSEHVNVGFSLL</sequence>
<accession>A0A4Y2HQX4</accession>
<name>A0A4Y2HQX4_ARAVE</name>
<evidence type="ECO:0000256" key="1">
    <source>
        <dbReference type="SAM" id="Phobius"/>
    </source>
</evidence>
<dbReference type="Proteomes" id="UP000499080">
    <property type="component" value="Unassembled WGS sequence"/>
</dbReference>
<organism evidence="2 3">
    <name type="scientific">Araneus ventricosus</name>
    <name type="common">Orbweaver spider</name>
    <name type="synonym">Epeira ventricosa</name>
    <dbReference type="NCBI Taxonomy" id="182803"/>
    <lineage>
        <taxon>Eukaryota</taxon>
        <taxon>Metazoa</taxon>
        <taxon>Ecdysozoa</taxon>
        <taxon>Arthropoda</taxon>
        <taxon>Chelicerata</taxon>
        <taxon>Arachnida</taxon>
        <taxon>Araneae</taxon>
        <taxon>Araneomorphae</taxon>
        <taxon>Entelegynae</taxon>
        <taxon>Araneoidea</taxon>
        <taxon>Araneidae</taxon>
        <taxon>Araneus</taxon>
    </lineage>
</organism>
<keyword evidence="1" id="KW-0812">Transmembrane</keyword>
<evidence type="ECO:0000313" key="2">
    <source>
        <dbReference type="EMBL" id="GBM67817.1"/>
    </source>
</evidence>
<dbReference type="EMBL" id="BGPR01002104">
    <property type="protein sequence ID" value="GBM67817.1"/>
    <property type="molecule type" value="Genomic_DNA"/>
</dbReference>
<keyword evidence="3" id="KW-1185">Reference proteome</keyword>
<reference evidence="2 3" key="1">
    <citation type="journal article" date="2019" name="Sci. Rep.">
        <title>Orb-weaving spider Araneus ventricosus genome elucidates the spidroin gene catalogue.</title>
        <authorList>
            <person name="Kono N."/>
            <person name="Nakamura H."/>
            <person name="Ohtoshi R."/>
            <person name="Moran D.A.P."/>
            <person name="Shinohara A."/>
            <person name="Yoshida Y."/>
            <person name="Fujiwara M."/>
            <person name="Mori M."/>
            <person name="Tomita M."/>
            <person name="Arakawa K."/>
        </authorList>
    </citation>
    <scope>NUCLEOTIDE SEQUENCE [LARGE SCALE GENOMIC DNA]</scope>
</reference>
<keyword evidence="1" id="KW-1133">Transmembrane helix</keyword>
<feature type="transmembrane region" description="Helical" evidence="1">
    <location>
        <begin position="64"/>
        <end position="84"/>
    </location>
</feature>
<comment type="caution">
    <text evidence="2">The sequence shown here is derived from an EMBL/GenBank/DDBJ whole genome shotgun (WGS) entry which is preliminary data.</text>
</comment>
<protein>
    <submittedName>
        <fullName evidence="2">Uncharacterized protein</fullName>
    </submittedName>
</protein>
<keyword evidence="1" id="KW-0472">Membrane</keyword>
<gene>
    <name evidence="2" type="ORF">AVEN_88506_1</name>
</gene>
<dbReference type="AlphaFoldDB" id="A0A4Y2HQX4"/>